<proteinExistence type="predicted"/>
<evidence type="ECO:0000313" key="1">
    <source>
        <dbReference type="EMBL" id="CAA7404143.1"/>
    </source>
</evidence>
<protein>
    <submittedName>
        <fullName evidence="1">Uncharacterized protein</fullName>
    </submittedName>
</protein>
<dbReference type="AlphaFoldDB" id="A0A7I8L267"/>
<reference evidence="1" key="1">
    <citation type="submission" date="2020-02" db="EMBL/GenBank/DDBJ databases">
        <authorList>
            <person name="Scholz U."/>
            <person name="Mascher M."/>
            <person name="Fiebig A."/>
        </authorList>
    </citation>
    <scope>NUCLEOTIDE SEQUENCE</scope>
</reference>
<dbReference type="Proteomes" id="UP000663760">
    <property type="component" value="Chromosome 10"/>
</dbReference>
<evidence type="ECO:0000313" key="2">
    <source>
        <dbReference type="Proteomes" id="UP000663760"/>
    </source>
</evidence>
<name>A0A7I8L267_SPIIN</name>
<organism evidence="1 2">
    <name type="scientific">Spirodela intermedia</name>
    <name type="common">Intermediate duckweed</name>
    <dbReference type="NCBI Taxonomy" id="51605"/>
    <lineage>
        <taxon>Eukaryota</taxon>
        <taxon>Viridiplantae</taxon>
        <taxon>Streptophyta</taxon>
        <taxon>Embryophyta</taxon>
        <taxon>Tracheophyta</taxon>
        <taxon>Spermatophyta</taxon>
        <taxon>Magnoliopsida</taxon>
        <taxon>Liliopsida</taxon>
        <taxon>Araceae</taxon>
        <taxon>Lemnoideae</taxon>
        <taxon>Spirodela</taxon>
    </lineage>
</organism>
<accession>A0A7I8L267</accession>
<dbReference type="EMBL" id="LR746273">
    <property type="protein sequence ID" value="CAA7404143.1"/>
    <property type="molecule type" value="Genomic_DNA"/>
</dbReference>
<gene>
    <name evidence="1" type="ORF">SI8410_10014821</name>
</gene>
<keyword evidence="2" id="KW-1185">Reference proteome</keyword>
<sequence>MTWSQRKWSCPTYSSFGKIYIASLHTTHSSWAIPD</sequence>